<name>A0A0B5A0E6_9CAUD</name>
<dbReference type="OrthoDB" id="23045at10239"/>
<dbReference type="RefSeq" id="YP_009125840.1">
    <property type="nucleotide sequence ID" value="NC_026603.1"/>
</dbReference>
<dbReference type="KEGG" id="vg:23680448"/>
<dbReference type="Proteomes" id="UP000031717">
    <property type="component" value="Segment"/>
</dbReference>
<sequence>MTDRKGHSIASVEIDGVLYTDEWPLQAQRRDPLQTLQFSIDRALGQLGPLLGINLTPAPPTLRTAAEDLLDAGRVFLRVLFLAIAACFDRLGAAVAGRWRVLRARRWGRTRGPLIRLWDAEYNLVQIIPAGRPESWRAWLRRTAAFVWAVVRNGA</sequence>
<organism evidence="1 2">
    <name type="scientific">Mycobacterium phage Keshu</name>
    <dbReference type="NCBI Taxonomy" id="1567471"/>
    <lineage>
        <taxon>Viruses</taxon>
        <taxon>Duplodnaviria</taxon>
        <taxon>Heunggongvirae</taxon>
        <taxon>Uroviricota</taxon>
        <taxon>Caudoviricetes</taxon>
        <taxon>Weiservirinae</taxon>
        <taxon>Keshuvirus</taxon>
        <taxon>Keshuvirus keshu</taxon>
    </lineage>
</organism>
<protein>
    <submittedName>
        <fullName evidence="1">Uncharacterized protein</fullName>
    </submittedName>
</protein>
<reference evidence="1 2" key="1">
    <citation type="submission" date="2014-10" db="EMBL/GenBank/DDBJ databases">
        <authorList>
            <person name="Mthembu S."/>
            <person name="Kuvar S."/>
            <person name="Nduna N."/>
            <person name="Pillay S."/>
            <person name="Pillay T."/>
            <person name="Tang P.-C."/>
            <person name="Reddy N."/>
            <person name="Larsen M.H."/>
            <person name="Rubin E.J."/>
            <person name="Russell D.A."/>
            <person name="Guerrero C.A."/>
            <person name="Bowman C.A."/>
            <person name="Jacobs-Sera D."/>
            <person name="Hendrix R.W."/>
            <person name="Hatfull G.F."/>
        </authorList>
    </citation>
    <scope>NUCLEOTIDE SEQUENCE [LARGE SCALE GENOMIC DNA]</scope>
</reference>
<gene>
    <name evidence="1" type="primary">88</name>
    <name evidence="1" type="ORF">PBI_KESHU_88</name>
</gene>
<proteinExistence type="predicted"/>
<keyword evidence="2" id="KW-1185">Reference proteome</keyword>
<evidence type="ECO:0000313" key="1">
    <source>
        <dbReference type="EMBL" id="AJD82308.1"/>
    </source>
</evidence>
<accession>A0A0B5A0E6</accession>
<evidence type="ECO:0000313" key="2">
    <source>
        <dbReference type="Proteomes" id="UP000031717"/>
    </source>
</evidence>
<dbReference type="GeneID" id="23680448"/>
<dbReference type="EMBL" id="KP027199">
    <property type="protein sequence ID" value="AJD82308.1"/>
    <property type="molecule type" value="Genomic_DNA"/>
</dbReference>